<dbReference type="AlphaFoldDB" id="A0A5Q2MY92"/>
<dbReference type="KEGG" id="hcv:FTV88_1588"/>
<organism evidence="1 2">
    <name type="scientific">Heliorestis convoluta</name>
    <dbReference type="NCBI Taxonomy" id="356322"/>
    <lineage>
        <taxon>Bacteria</taxon>
        <taxon>Bacillati</taxon>
        <taxon>Bacillota</taxon>
        <taxon>Clostridia</taxon>
        <taxon>Eubacteriales</taxon>
        <taxon>Heliobacteriaceae</taxon>
        <taxon>Heliorestis</taxon>
    </lineage>
</organism>
<keyword evidence="2" id="KW-1185">Reference proteome</keyword>
<sequence>MGVWWTIQKQKIEKFIDIYPKKIKSVNNLTDGLSEVINKGYNDVFSVPYNMENFIREEKSNLRKLRDEACELEVNIYKALEKLGEKLQKWHDDYNTKINYVEENEYGNMVLTEESKTVRKQFIEEYKNDVERILYEVHSFKRKLQFIYLKYSKDNTGI</sequence>
<proteinExistence type="predicted"/>
<reference evidence="2" key="1">
    <citation type="submission" date="2019-11" db="EMBL/GenBank/DDBJ databases">
        <title>Genome sequence of Heliorestis convoluta strain HH, an alkaliphilic and minimalistic phototrophic bacterium from a soda lake in Egypt.</title>
        <authorList>
            <person name="Dewey E.D."/>
            <person name="Stokes L.M."/>
            <person name="Burchell B.M."/>
            <person name="Shaffer K.N."/>
            <person name="Huntington A.M."/>
            <person name="Baker J.M."/>
            <person name="Nadendla S."/>
            <person name="Giglio M.G."/>
            <person name="Touchman J.W."/>
            <person name="Blankenship R.E."/>
            <person name="Madigan M.T."/>
            <person name="Sattley W.M."/>
        </authorList>
    </citation>
    <scope>NUCLEOTIDE SEQUENCE [LARGE SCALE GENOMIC DNA]</scope>
    <source>
        <strain evidence="2">HH</strain>
    </source>
</reference>
<protein>
    <submittedName>
        <fullName evidence="1">Uncharacterized protein</fullName>
    </submittedName>
</protein>
<evidence type="ECO:0000313" key="1">
    <source>
        <dbReference type="EMBL" id="QGG47688.1"/>
    </source>
</evidence>
<evidence type="ECO:0000313" key="2">
    <source>
        <dbReference type="Proteomes" id="UP000366051"/>
    </source>
</evidence>
<accession>A0A5Q2MY92</accession>
<dbReference type="EMBL" id="CP045875">
    <property type="protein sequence ID" value="QGG47688.1"/>
    <property type="molecule type" value="Genomic_DNA"/>
</dbReference>
<dbReference type="Proteomes" id="UP000366051">
    <property type="component" value="Chromosome"/>
</dbReference>
<name>A0A5Q2MY92_9FIRM</name>
<gene>
    <name evidence="1" type="ORF">FTV88_1588</name>
</gene>